<proteinExistence type="predicted"/>
<dbReference type="EMBL" id="BPWL01000005">
    <property type="protein sequence ID" value="GJJ10322.1"/>
    <property type="molecule type" value="Genomic_DNA"/>
</dbReference>
<comment type="caution">
    <text evidence="1">The sequence shown here is derived from an EMBL/GenBank/DDBJ whole genome shotgun (WGS) entry which is preliminary data.</text>
</comment>
<reference evidence="1" key="1">
    <citation type="submission" date="2021-10" db="EMBL/GenBank/DDBJ databases">
        <title>De novo Genome Assembly of Clathrus columnatus (Basidiomycota, Fungi) Using Illumina and Nanopore Sequence Data.</title>
        <authorList>
            <person name="Ogiso-Tanaka E."/>
            <person name="Itagaki H."/>
            <person name="Hosoya T."/>
            <person name="Hosaka K."/>
        </authorList>
    </citation>
    <scope>NUCLEOTIDE SEQUENCE</scope>
    <source>
        <strain evidence="1">MO-923</strain>
    </source>
</reference>
<gene>
    <name evidence="1" type="ORF">Clacol_004548</name>
</gene>
<protein>
    <submittedName>
        <fullName evidence="1">Uncharacterized protein</fullName>
    </submittedName>
</protein>
<evidence type="ECO:0000313" key="1">
    <source>
        <dbReference type="EMBL" id="GJJ10322.1"/>
    </source>
</evidence>
<name>A0AAV5A6T5_9AGAM</name>
<keyword evidence="2" id="KW-1185">Reference proteome</keyword>
<evidence type="ECO:0000313" key="2">
    <source>
        <dbReference type="Proteomes" id="UP001050691"/>
    </source>
</evidence>
<dbReference type="Proteomes" id="UP001050691">
    <property type="component" value="Unassembled WGS sequence"/>
</dbReference>
<dbReference type="AlphaFoldDB" id="A0AAV5A6T5"/>
<sequence>MQTNFRGQWIKAARTSGYRQVPLDYANPNKGSATLALARLQSRSPNRKGTILTNPGRCLISILSLGDSQSLLQGGPGGSGVDFLIGRAGDLISNVTDGEFDILSALIIK</sequence>
<accession>A0AAV5A6T5</accession>
<organism evidence="1 2">
    <name type="scientific">Clathrus columnatus</name>
    <dbReference type="NCBI Taxonomy" id="1419009"/>
    <lineage>
        <taxon>Eukaryota</taxon>
        <taxon>Fungi</taxon>
        <taxon>Dikarya</taxon>
        <taxon>Basidiomycota</taxon>
        <taxon>Agaricomycotina</taxon>
        <taxon>Agaricomycetes</taxon>
        <taxon>Phallomycetidae</taxon>
        <taxon>Phallales</taxon>
        <taxon>Clathraceae</taxon>
        <taxon>Clathrus</taxon>
    </lineage>
</organism>